<organism evidence="1 2">
    <name type="scientific">Oedothorax gibbosus</name>
    <dbReference type="NCBI Taxonomy" id="931172"/>
    <lineage>
        <taxon>Eukaryota</taxon>
        <taxon>Metazoa</taxon>
        <taxon>Ecdysozoa</taxon>
        <taxon>Arthropoda</taxon>
        <taxon>Chelicerata</taxon>
        <taxon>Arachnida</taxon>
        <taxon>Araneae</taxon>
        <taxon>Araneomorphae</taxon>
        <taxon>Entelegynae</taxon>
        <taxon>Araneoidea</taxon>
        <taxon>Linyphiidae</taxon>
        <taxon>Erigoninae</taxon>
        <taxon>Oedothorax</taxon>
    </lineage>
</organism>
<gene>
    <name evidence="1" type="ORF">JTE90_029220</name>
</gene>
<keyword evidence="2" id="KW-1185">Reference proteome</keyword>
<dbReference type="Proteomes" id="UP000827092">
    <property type="component" value="Unassembled WGS sequence"/>
</dbReference>
<dbReference type="EMBL" id="JAFNEN010000104">
    <property type="protein sequence ID" value="KAG8194349.1"/>
    <property type="molecule type" value="Genomic_DNA"/>
</dbReference>
<reference evidence="1 2" key="1">
    <citation type="journal article" date="2022" name="Nat. Ecol. Evol.">
        <title>A masculinizing supergene underlies an exaggerated male reproductive morph in a spider.</title>
        <authorList>
            <person name="Hendrickx F."/>
            <person name="De Corte Z."/>
            <person name="Sonet G."/>
            <person name="Van Belleghem S.M."/>
            <person name="Kostlbacher S."/>
            <person name="Vangestel C."/>
        </authorList>
    </citation>
    <scope>NUCLEOTIDE SEQUENCE [LARGE SCALE GENOMIC DNA]</scope>
    <source>
        <strain evidence="1">W744_W776</strain>
    </source>
</reference>
<protein>
    <submittedName>
        <fullName evidence="1">Uncharacterized protein</fullName>
    </submittedName>
</protein>
<evidence type="ECO:0000313" key="2">
    <source>
        <dbReference type="Proteomes" id="UP000827092"/>
    </source>
</evidence>
<evidence type="ECO:0000313" key="1">
    <source>
        <dbReference type="EMBL" id="KAG8194349.1"/>
    </source>
</evidence>
<dbReference type="AlphaFoldDB" id="A0AAV6VEA6"/>
<name>A0AAV6VEA6_9ARAC</name>
<sequence length="77" mass="9009">MLLVKFLEGYRCYWFQTVDPRLQNTASLLFPVFEGAAVSCEMIIGLRQFKRGDPQEYPRLCSWFAQDPHRSQVCLCC</sequence>
<proteinExistence type="predicted"/>
<accession>A0AAV6VEA6</accession>
<comment type="caution">
    <text evidence="1">The sequence shown here is derived from an EMBL/GenBank/DDBJ whole genome shotgun (WGS) entry which is preliminary data.</text>
</comment>